<evidence type="ECO:0000256" key="1">
    <source>
        <dbReference type="SAM" id="MobiDB-lite"/>
    </source>
</evidence>
<feature type="compositionally biased region" description="Basic and acidic residues" evidence="1">
    <location>
        <begin position="1"/>
        <end position="11"/>
    </location>
</feature>
<feature type="region of interest" description="Disordered" evidence="1">
    <location>
        <begin position="1"/>
        <end position="22"/>
    </location>
</feature>
<organism evidence="2 3">
    <name type="scientific">Pleurodeles waltl</name>
    <name type="common">Iberian ribbed newt</name>
    <dbReference type="NCBI Taxonomy" id="8319"/>
    <lineage>
        <taxon>Eukaryota</taxon>
        <taxon>Metazoa</taxon>
        <taxon>Chordata</taxon>
        <taxon>Craniata</taxon>
        <taxon>Vertebrata</taxon>
        <taxon>Euteleostomi</taxon>
        <taxon>Amphibia</taxon>
        <taxon>Batrachia</taxon>
        <taxon>Caudata</taxon>
        <taxon>Salamandroidea</taxon>
        <taxon>Salamandridae</taxon>
        <taxon>Pleurodelinae</taxon>
        <taxon>Pleurodeles</taxon>
    </lineage>
</organism>
<gene>
    <name evidence="2" type="ORF">NDU88_003457</name>
</gene>
<sequence>MAARRPREEPAGRPGVNAAASSEHIFEKCGRGPRGLRDGRGAEARGSCAATASRPCIGMSVPTLRGKGEERRARAAGEARARSLAATAASFQQRLRYCGMDPRVSPQGDRAGGVQQCTASN</sequence>
<reference evidence="2" key="1">
    <citation type="journal article" date="2022" name="bioRxiv">
        <title>Sequencing and chromosome-scale assembly of the giantPleurodeles waltlgenome.</title>
        <authorList>
            <person name="Brown T."/>
            <person name="Elewa A."/>
            <person name="Iarovenko S."/>
            <person name="Subramanian E."/>
            <person name="Araus A.J."/>
            <person name="Petzold A."/>
            <person name="Susuki M."/>
            <person name="Suzuki K.-i.T."/>
            <person name="Hayashi T."/>
            <person name="Toyoda A."/>
            <person name="Oliveira C."/>
            <person name="Osipova E."/>
            <person name="Leigh N.D."/>
            <person name="Simon A."/>
            <person name="Yun M.H."/>
        </authorList>
    </citation>
    <scope>NUCLEOTIDE SEQUENCE</scope>
    <source>
        <strain evidence="2">20211129_DDA</strain>
        <tissue evidence="2">Liver</tissue>
    </source>
</reference>
<accession>A0AAV7V2F6</accession>
<dbReference type="EMBL" id="JANPWB010000004">
    <property type="protein sequence ID" value="KAJ1194162.1"/>
    <property type="molecule type" value="Genomic_DNA"/>
</dbReference>
<proteinExistence type="predicted"/>
<keyword evidence="3" id="KW-1185">Reference proteome</keyword>
<feature type="region of interest" description="Disordered" evidence="1">
    <location>
        <begin position="101"/>
        <end position="121"/>
    </location>
</feature>
<evidence type="ECO:0000313" key="3">
    <source>
        <dbReference type="Proteomes" id="UP001066276"/>
    </source>
</evidence>
<evidence type="ECO:0000313" key="2">
    <source>
        <dbReference type="EMBL" id="KAJ1194162.1"/>
    </source>
</evidence>
<protein>
    <submittedName>
        <fullName evidence="2">Uncharacterized protein</fullName>
    </submittedName>
</protein>
<comment type="caution">
    <text evidence="2">The sequence shown here is derived from an EMBL/GenBank/DDBJ whole genome shotgun (WGS) entry which is preliminary data.</text>
</comment>
<dbReference type="Proteomes" id="UP001066276">
    <property type="component" value="Chromosome 2_2"/>
</dbReference>
<name>A0AAV7V2F6_PLEWA</name>
<dbReference type="AlphaFoldDB" id="A0AAV7V2F6"/>